<protein>
    <submittedName>
        <fullName evidence="4">Phosphinothricin acetyltransferase</fullName>
        <ecNumber evidence="4">2.3.1.183</ecNumber>
    </submittedName>
</protein>
<reference evidence="4 5" key="1">
    <citation type="submission" date="2020-03" db="EMBL/GenBank/DDBJ databases">
        <title>Genomic Encyclopedia of Type Strains, Phase IV (KMG-IV): sequencing the most valuable type-strain genomes for metagenomic binning, comparative biology and taxonomic classification.</title>
        <authorList>
            <person name="Goeker M."/>
        </authorList>
    </citation>
    <scope>NUCLEOTIDE SEQUENCE [LARGE SCALE GENOMIC DNA]</scope>
    <source>
        <strain evidence="4 5">DSM 103870</strain>
    </source>
</reference>
<dbReference type="RefSeq" id="WP_166947875.1">
    <property type="nucleotide sequence ID" value="NZ_JAASQI010000001.1"/>
</dbReference>
<comment type="caution">
    <text evidence="4">The sequence shown here is derived from an EMBL/GenBank/DDBJ whole genome shotgun (WGS) entry which is preliminary data.</text>
</comment>
<evidence type="ECO:0000256" key="1">
    <source>
        <dbReference type="ARBA" id="ARBA00022679"/>
    </source>
</evidence>
<dbReference type="PANTHER" id="PTHR43072">
    <property type="entry name" value="N-ACETYLTRANSFERASE"/>
    <property type="match status" value="1"/>
</dbReference>
<sequence>MLIRPAAAADVKGITAIYNDAVANTTAIWNETIVDEADRAAWLAARQGGGFPVLVAATEDTPAGEVLGYATFGAWRPHDGYRHTVEHSIYVHPRHHRAGIGGLLLARLIEEARAQGRHAMIAAIEAGNGASIALHRRFGFVETGRHNEVGTKFGRWLDLAILQLMLDDGPPQAPCRRDVP</sequence>
<dbReference type="InterPro" id="IPR016181">
    <property type="entry name" value="Acyl_CoA_acyltransferase"/>
</dbReference>
<keyword evidence="2 4" id="KW-0012">Acyltransferase</keyword>
<keyword evidence="1 4" id="KW-0808">Transferase</keyword>
<proteinExistence type="predicted"/>
<dbReference type="EMBL" id="JAASQI010000001">
    <property type="protein sequence ID" value="NIJ56421.1"/>
    <property type="molecule type" value="Genomic_DNA"/>
</dbReference>
<dbReference type="GO" id="GO:0102971">
    <property type="term" value="F:phosphinothricin N-acetyltransferase activity"/>
    <property type="evidence" value="ECO:0007669"/>
    <property type="project" value="UniProtKB-EC"/>
</dbReference>
<dbReference type="PANTHER" id="PTHR43072:SF23">
    <property type="entry name" value="UPF0039 PROTEIN C11D3.02C"/>
    <property type="match status" value="1"/>
</dbReference>
<evidence type="ECO:0000259" key="3">
    <source>
        <dbReference type="PROSITE" id="PS51186"/>
    </source>
</evidence>
<evidence type="ECO:0000256" key="2">
    <source>
        <dbReference type="ARBA" id="ARBA00023315"/>
    </source>
</evidence>
<gene>
    <name evidence="4" type="ORF">FHS82_000234</name>
</gene>
<dbReference type="SUPFAM" id="SSF55729">
    <property type="entry name" value="Acyl-CoA N-acyltransferases (Nat)"/>
    <property type="match status" value="1"/>
</dbReference>
<feature type="domain" description="N-acetyltransferase" evidence="3">
    <location>
        <begin position="1"/>
        <end position="162"/>
    </location>
</feature>
<dbReference type="PROSITE" id="PS51186">
    <property type="entry name" value="GNAT"/>
    <property type="match status" value="1"/>
</dbReference>
<keyword evidence="5" id="KW-1185">Reference proteome</keyword>
<dbReference type="CDD" id="cd04301">
    <property type="entry name" value="NAT_SF"/>
    <property type="match status" value="1"/>
</dbReference>
<name>A0ABX0UZX8_9HYPH</name>
<organism evidence="4 5">
    <name type="scientific">Pseudochelatococcus lubricantis</name>
    <dbReference type="NCBI Taxonomy" id="1538102"/>
    <lineage>
        <taxon>Bacteria</taxon>
        <taxon>Pseudomonadati</taxon>
        <taxon>Pseudomonadota</taxon>
        <taxon>Alphaproteobacteria</taxon>
        <taxon>Hyphomicrobiales</taxon>
        <taxon>Chelatococcaceae</taxon>
        <taxon>Pseudochelatococcus</taxon>
    </lineage>
</organism>
<dbReference type="Gene3D" id="3.40.630.30">
    <property type="match status" value="1"/>
</dbReference>
<evidence type="ECO:0000313" key="4">
    <source>
        <dbReference type="EMBL" id="NIJ56421.1"/>
    </source>
</evidence>
<dbReference type="EC" id="2.3.1.183" evidence="4"/>
<dbReference type="Pfam" id="PF00583">
    <property type="entry name" value="Acetyltransf_1"/>
    <property type="match status" value="1"/>
</dbReference>
<accession>A0ABX0UZX8</accession>
<dbReference type="InterPro" id="IPR000182">
    <property type="entry name" value="GNAT_dom"/>
</dbReference>
<evidence type="ECO:0000313" key="5">
    <source>
        <dbReference type="Proteomes" id="UP001429580"/>
    </source>
</evidence>
<dbReference type="Proteomes" id="UP001429580">
    <property type="component" value="Unassembled WGS sequence"/>
</dbReference>